<evidence type="ECO:0000256" key="2">
    <source>
        <dbReference type="SAM" id="Coils"/>
    </source>
</evidence>
<reference evidence="5" key="1">
    <citation type="submission" date="2022-12" db="EMBL/GenBank/DDBJ databases">
        <authorList>
            <person name="Alioto T."/>
            <person name="Alioto T."/>
            <person name="Gomez Garrido J."/>
        </authorList>
    </citation>
    <scope>NUCLEOTIDE SEQUENCE</scope>
</reference>
<dbReference type="EMBL" id="OX395140">
    <property type="protein sequence ID" value="CAI5794228.1"/>
    <property type="molecule type" value="Genomic_DNA"/>
</dbReference>
<organism evidence="5 6">
    <name type="scientific">Podarcis lilfordi</name>
    <name type="common">Lilford's wall lizard</name>
    <dbReference type="NCBI Taxonomy" id="74358"/>
    <lineage>
        <taxon>Eukaryota</taxon>
        <taxon>Metazoa</taxon>
        <taxon>Chordata</taxon>
        <taxon>Craniata</taxon>
        <taxon>Vertebrata</taxon>
        <taxon>Euteleostomi</taxon>
        <taxon>Lepidosauria</taxon>
        <taxon>Squamata</taxon>
        <taxon>Bifurcata</taxon>
        <taxon>Unidentata</taxon>
        <taxon>Episquamata</taxon>
        <taxon>Laterata</taxon>
        <taxon>Lacertibaenia</taxon>
        <taxon>Lacertidae</taxon>
        <taxon>Podarcis</taxon>
    </lineage>
</organism>
<feature type="compositionally biased region" description="Polar residues" evidence="3">
    <location>
        <begin position="716"/>
        <end position="727"/>
    </location>
</feature>
<dbReference type="SUPFAM" id="SSF54534">
    <property type="entry name" value="FKBP-like"/>
    <property type="match status" value="1"/>
</dbReference>
<evidence type="ECO:0000259" key="4">
    <source>
        <dbReference type="PROSITE" id="PS50059"/>
    </source>
</evidence>
<dbReference type="InterPro" id="IPR001179">
    <property type="entry name" value="PPIase_FKBP_dom"/>
</dbReference>
<proteinExistence type="predicted"/>
<keyword evidence="2" id="KW-0175">Coiled coil</keyword>
<feature type="region of interest" description="Disordered" evidence="3">
    <location>
        <begin position="639"/>
        <end position="771"/>
    </location>
</feature>
<name>A0AA35PQJ6_9SAUR</name>
<dbReference type="InterPro" id="IPR046357">
    <property type="entry name" value="PPIase_dom_sf"/>
</dbReference>
<dbReference type="AlphaFoldDB" id="A0AA35PQJ6"/>
<dbReference type="PANTHER" id="PTHR44927">
    <property type="entry name" value="FK506-BINDING PROTEIN 15"/>
    <property type="match status" value="1"/>
</dbReference>
<dbReference type="EC" id="5.2.1.8" evidence="1"/>
<protein>
    <recommendedName>
        <fullName evidence="1">peptidylprolyl isomerase</fullName>
        <ecNumber evidence="1">5.2.1.8</ecNumber>
    </recommendedName>
</protein>
<dbReference type="PROSITE" id="PS50059">
    <property type="entry name" value="FKBP_PPIASE"/>
    <property type="match status" value="1"/>
</dbReference>
<feature type="coiled-coil region" evidence="2">
    <location>
        <begin position="398"/>
        <end position="501"/>
    </location>
</feature>
<evidence type="ECO:0000256" key="1">
    <source>
        <dbReference type="PROSITE-ProRule" id="PRU00277"/>
    </source>
</evidence>
<feature type="region of interest" description="Disordered" evidence="3">
    <location>
        <begin position="563"/>
        <end position="625"/>
    </location>
</feature>
<dbReference type="PANTHER" id="PTHR44927:SF1">
    <property type="entry name" value="FK506-BINDING PROTEIN 15"/>
    <property type="match status" value="1"/>
</dbReference>
<keyword evidence="6" id="KW-1185">Reference proteome</keyword>
<evidence type="ECO:0000256" key="3">
    <source>
        <dbReference type="SAM" id="MobiDB-lite"/>
    </source>
</evidence>
<feature type="domain" description="PPIase FKBP-type" evidence="4">
    <location>
        <begin position="247"/>
        <end position="339"/>
    </location>
</feature>
<evidence type="ECO:0000313" key="5">
    <source>
        <dbReference type="EMBL" id="CAI5794228.1"/>
    </source>
</evidence>
<sequence>MAEKLQPRTLRLSPPGLGLAEGRGERGAVRMLGDMDEEDEAFQLPTGGTRLASLFGQDQTTTESGNVLFQYMSPKQPKKGQLATEHLPFSCAAPAAGLSTQKHPPAAAPAAAAAPASTAAVHSVFFATVVHAYLFTNGKYVKHGKYGAAVVGSNATKEYKVLLYISQLQQIATASIHACFVFTVHPNNYNTFYDDQRQIWSIMFESEMAAVDFSKQLCIAKYNSSRSPDSVLCQDLVLGDGQGVATGDVLEITFTGWLFQNGSLGQVFASNVNKEKLLRLKLGSGKVIKAWEDGMIGMKRGGRRFLLIPPALAYRPLAEAERIPPDSTLAFEVEVKRVWFAKGADSAGQNLGPRDSLTPSPAPQSGSPATDPAWLTPPTPAPKPGYVEQSNLIFEQSNSSLQRTMEHTQARVLHAEQEKVRVTKELAEATVQISQLQLELTRHQKQEIDLHSQLNEALTESERQKAQVSRLCAQLAELEELSDLKRRYQEVNLIAMQLEEKVAGLDVELAYHRVQIENLDKKLMNKVFQSLRGQFNLEGSYTGQEVLGIVLNTIKTTTLQLLESQEEQRGSSSTEEEGPAERKQPSAAPLYGDPHSNSLREPAPVASPAPLANLKESSSSPPFTALEGAQDSLLFAAPEAHSSEAPVEQTRAASAQTARPPLRLSASTEKERPSTQGEMDTIDTAILAPPNSAAGEMAPAMEGPTTGPEGKEESGASQHTAGPTSQAAVADKQQDLAGASQPRPASSPMEADSKSVPGREGDGNCTYDGSYGTQCLVF</sequence>
<keyword evidence="1" id="KW-0413">Isomerase</keyword>
<feature type="region of interest" description="Disordered" evidence="3">
    <location>
        <begin position="347"/>
        <end position="382"/>
    </location>
</feature>
<dbReference type="GO" id="GO:0003755">
    <property type="term" value="F:peptidyl-prolyl cis-trans isomerase activity"/>
    <property type="evidence" value="ECO:0007669"/>
    <property type="project" value="UniProtKB-KW"/>
</dbReference>
<feature type="region of interest" description="Disordered" evidence="3">
    <location>
        <begin position="1"/>
        <end position="22"/>
    </location>
</feature>
<dbReference type="Gene3D" id="3.10.50.40">
    <property type="match status" value="1"/>
</dbReference>
<accession>A0AA35PQJ6</accession>
<dbReference type="Pfam" id="PF23649">
    <property type="entry name" value="FKBP15"/>
    <property type="match status" value="1"/>
</dbReference>
<evidence type="ECO:0000313" key="6">
    <source>
        <dbReference type="Proteomes" id="UP001178461"/>
    </source>
</evidence>
<feature type="compositionally biased region" description="Basic and acidic residues" evidence="3">
    <location>
        <begin position="751"/>
        <end position="762"/>
    </location>
</feature>
<dbReference type="GO" id="GO:0030426">
    <property type="term" value="C:growth cone"/>
    <property type="evidence" value="ECO:0007669"/>
    <property type="project" value="TreeGrafter"/>
</dbReference>
<feature type="compositionally biased region" description="Polar residues" evidence="3">
    <location>
        <begin position="357"/>
        <end position="368"/>
    </location>
</feature>
<keyword evidence="1" id="KW-0697">Rotamase</keyword>
<comment type="catalytic activity">
    <reaction evidence="1">
        <text>[protein]-peptidylproline (omega=180) = [protein]-peptidylproline (omega=0)</text>
        <dbReference type="Rhea" id="RHEA:16237"/>
        <dbReference type="Rhea" id="RHEA-COMP:10747"/>
        <dbReference type="Rhea" id="RHEA-COMP:10748"/>
        <dbReference type="ChEBI" id="CHEBI:83833"/>
        <dbReference type="ChEBI" id="CHEBI:83834"/>
        <dbReference type="EC" id="5.2.1.8"/>
    </reaction>
</comment>
<dbReference type="InterPro" id="IPR056598">
    <property type="entry name" value="FKBP-15_dom"/>
</dbReference>
<dbReference type="Proteomes" id="UP001178461">
    <property type="component" value="Chromosome Z"/>
</dbReference>
<dbReference type="Pfam" id="PF00254">
    <property type="entry name" value="FKBP_C"/>
    <property type="match status" value="1"/>
</dbReference>
<gene>
    <name evidence="5" type="ORF">PODLI_1B015225</name>
</gene>